<proteinExistence type="predicted"/>
<feature type="domain" description="HhH-GPD" evidence="5">
    <location>
        <begin position="132"/>
        <end position="284"/>
    </location>
</feature>
<dbReference type="GO" id="GO:0043916">
    <property type="term" value="F:DNA-7-methylguanine glycosylase activity"/>
    <property type="evidence" value="ECO:0007669"/>
    <property type="project" value="TreeGrafter"/>
</dbReference>
<keyword evidence="4" id="KW-0234">DNA repair</keyword>
<dbReference type="GO" id="GO:0032993">
    <property type="term" value="C:protein-DNA complex"/>
    <property type="evidence" value="ECO:0007669"/>
    <property type="project" value="TreeGrafter"/>
</dbReference>
<dbReference type="InterPro" id="IPR011257">
    <property type="entry name" value="DNA_glycosylase"/>
</dbReference>
<evidence type="ECO:0000313" key="8">
    <source>
        <dbReference type="Proteomes" id="UP000537260"/>
    </source>
</evidence>
<comment type="caution">
    <text evidence="7">The sequence shown here is derived from an EMBL/GenBank/DDBJ whole genome shotgun (WGS) entry which is preliminary data.</text>
</comment>
<keyword evidence="3" id="KW-0227">DNA damage</keyword>
<evidence type="ECO:0000256" key="2">
    <source>
        <dbReference type="ARBA" id="ARBA00012000"/>
    </source>
</evidence>
<dbReference type="PANTHER" id="PTHR43003:SF13">
    <property type="entry name" value="DNA-3-METHYLADENINE GLYCOSYLASE 2"/>
    <property type="match status" value="1"/>
</dbReference>
<gene>
    <name evidence="7" type="ORF">HNR05_002483</name>
</gene>
<dbReference type="RefSeq" id="WP_343062579.1">
    <property type="nucleotide sequence ID" value="NZ_JACCFM010000001.1"/>
</dbReference>
<dbReference type="Gene3D" id="1.10.340.30">
    <property type="entry name" value="Hypothetical protein, domain 2"/>
    <property type="match status" value="1"/>
</dbReference>
<dbReference type="PANTHER" id="PTHR43003">
    <property type="entry name" value="DNA-3-METHYLADENINE GLYCOSYLASE"/>
    <property type="match status" value="1"/>
</dbReference>
<dbReference type="InterPro" id="IPR003265">
    <property type="entry name" value="HhH-GPD_domain"/>
</dbReference>
<reference evidence="7 8" key="1">
    <citation type="submission" date="2020-07" db="EMBL/GenBank/DDBJ databases">
        <title>Sequencing the genomes of 1000 actinobacteria strains.</title>
        <authorList>
            <person name="Klenk H.-P."/>
        </authorList>
    </citation>
    <scope>NUCLEOTIDE SEQUENCE [LARGE SCALE GENOMIC DNA]</scope>
    <source>
        <strain evidence="7 8">LI1</strain>
    </source>
</reference>
<organism evidence="7 8">
    <name type="scientific">Glaciibacter psychrotolerans</name>
    <dbReference type="NCBI Taxonomy" id="670054"/>
    <lineage>
        <taxon>Bacteria</taxon>
        <taxon>Bacillati</taxon>
        <taxon>Actinomycetota</taxon>
        <taxon>Actinomycetes</taxon>
        <taxon>Micrococcales</taxon>
        <taxon>Microbacteriaceae</taxon>
        <taxon>Glaciibacter</taxon>
    </lineage>
</organism>
<dbReference type="GO" id="GO:0032131">
    <property type="term" value="F:alkylated DNA binding"/>
    <property type="evidence" value="ECO:0007669"/>
    <property type="project" value="TreeGrafter"/>
</dbReference>
<evidence type="ECO:0000259" key="5">
    <source>
        <dbReference type="SMART" id="SM00478"/>
    </source>
</evidence>
<dbReference type="SUPFAM" id="SSF48150">
    <property type="entry name" value="DNA-glycosylase"/>
    <property type="match status" value="1"/>
</dbReference>
<evidence type="ECO:0000256" key="3">
    <source>
        <dbReference type="ARBA" id="ARBA00022763"/>
    </source>
</evidence>
<dbReference type="AlphaFoldDB" id="A0A7Z0J6M7"/>
<dbReference type="GO" id="GO:0006285">
    <property type="term" value="P:base-excision repair, AP site formation"/>
    <property type="evidence" value="ECO:0007669"/>
    <property type="project" value="TreeGrafter"/>
</dbReference>
<protein>
    <recommendedName>
        <fullName evidence="2">DNA-3-methyladenine glycosylase II</fullName>
        <ecNumber evidence="2">3.2.2.21</ecNumber>
    </recommendedName>
</protein>
<dbReference type="Gene3D" id="1.10.1670.10">
    <property type="entry name" value="Helix-hairpin-Helix base-excision DNA repair enzymes (C-terminal)"/>
    <property type="match status" value="1"/>
</dbReference>
<feature type="domain" description="DNA-3-methyladenine glycosylase AlkA N-terminal" evidence="6">
    <location>
        <begin position="5"/>
        <end position="122"/>
    </location>
</feature>
<dbReference type="CDD" id="cd00056">
    <property type="entry name" value="ENDO3c"/>
    <property type="match status" value="1"/>
</dbReference>
<dbReference type="SMART" id="SM01009">
    <property type="entry name" value="AlkA_N"/>
    <property type="match status" value="1"/>
</dbReference>
<keyword evidence="8" id="KW-1185">Reference proteome</keyword>
<evidence type="ECO:0000313" key="7">
    <source>
        <dbReference type="EMBL" id="NYJ20692.1"/>
    </source>
</evidence>
<dbReference type="SMART" id="SM00478">
    <property type="entry name" value="ENDO3c"/>
    <property type="match status" value="1"/>
</dbReference>
<sequence>MSRLVLDLAAPESLEVRAMLASFALHAIPGAEVADAAAQTHQRVLPTSVGPVAVTLTLATDAVRVRVDAGAPVQADELTVIARRWLDFDTDLSAVRDVLGGDAVIGPLIGARPGLRIIGYPNGFEAAVMTVLGQQVSLAACRTFGGRLAAEWGTPGPGGLLLFPTPQQLAEVDAEDLQRRIRITGARARTVHALAVACAEGLEISADGDRDDIRRRLLDVPGIGPWTADYLAVRVLADHDAFTPTDLVLRRALGGVSAKEATAVSGRWAPYRAYALMHLWASDPMNEDTPPAAP</sequence>
<name>A0A7Z0J6M7_9MICO</name>
<dbReference type="InterPro" id="IPR023170">
    <property type="entry name" value="HhH_base_excis_C"/>
</dbReference>
<accession>A0A7Z0J6M7</accession>
<dbReference type="InterPro" id="IPR051912">
    <property type="entry name" value="Alkylbase_DNA_Glycosylase/TA"/>
</dbReference>
<dbReference type="EMBL" id="JACCFM010000001">
    <property type="protein sequence ID" value="NYJ20692.1"/>
    <property type="molecule type" value="Genomic_DNA"/>
</dbReference>
<dbReference type="GO" id="GO:0008725">
    <property type="term" value="F:DNA-3-methyladenine glycosylase activity"/>
    <property type="evidence" value="ECO:0007669"/>
    <property type="project" value="TreeGrafter"/>
</dbReference>
<dbReference type="Gene3D" id="3.30.310.20">
    <property type="entry name" value="DNA-3-methyladenine glycosylase AlkA, N-terminal domain"/>
    <property type="match status" value="1"/>
</dbReference>
<dbReference type="Pfam" id="PF06029">
    <property type="entry name" value="AlkA_N"/>
    <property type="match status" value="1"/>
</dbReference>
<dbReference type="Proteomes" id="UP000537260">
    <property type="component" value="Unassembled WGS sequence"/>
</dbReference>
<evidence type="ECO:0000256" key="1">
    <source>
        <dbReference type="ARBA" id="ARBA00000086"/>
    </source>
</evidence>
<comment type="catalytic activity">
    <reaction evidence="1">
        <text>Hydrolysis of alkylated DNA, releasing 3-methyladenine, 3-methylguanine, 7-methylguanine and 7-methyladenine.</text>
        <dbReference type="EC" id="3.2.2.21"/>
    </reaction>
</comment>
<evidence type="ECO:0000259" key="6">
    <source>
        <dbReference type="SMART" id="SM01009"/>
    </source>
</evidence>
<dbReference type="GO" id="GO:0005737">
    <property type="term" value="C:cytoplasm"/>
    <property type="evidence" value="ECO:0007669"/>
    <property type="project" value="TreeGrafter"/>
</dbReference>
<dbReference type="GO" id="GO:0006307">
    <property type="term" value="P:DNA alkylation repair"/>
    <property type="evidence" value="ECO:0007669"/>
    <property type="project" value="TreeGrafter"/>
</dbReference>
<evidence type="ECO:0000256" key="4">
    <source>
        <dbReference type="ARBA" id="ARBA00023204"/>
    </source>
</evidence>
<dbReference type="InterPro" id="IPR037046">
    <property type="entry name" value="AlkA_N_sf"/>
</dbReference>
<dbReference type="SUPFAM" id="SSF55945">
    <property type="entry name" value="TATA-box binding protein-like"/>
    <property type="match status" value="1"/>
</dbReference>
<dbReference type="EC" id="3.2.2.21" evidence="2"/>
<dbReference type="Pfam" id="PF00730">
    <property type="entry name" value="HhH-GPD"/>
    <property type="match status" value="1"/>
</dbReference>
<dbReference type="InterPro" id="IPR010316">
    <property type="entry name" value="AlkA_N"/>
</dbReference>